<protein>
    <submittedName>
        <fullName evidence="2">Uncharacterized protein</fullName>
    </submittedName>
</protein>
<evidence type="ECO:0000313" key="2">
    <source>
        <dbReference type="EMBL" id="PIT06397.1"/>
    </source>
</evidence>
<accession>A0A2M6UPC3</accession>
<dbReference type="AlphaFoldDB" id="A0A2M6UPC3"/>
<dbReference type="EMBL" id="LFJC01000003">
    <property type="protein sequence ID" value="PIT06397.1"/>
    <property type="molecule type" value="Genomic_DNA"/>
</dbReference>
<feature type="compositionally biased region" description="Gly residues" evidence="1">
    <location>
        <begin position="210"/>
        <end position="219"/>
    </location>
</feature>
<organism evidence="2 3">
    <name type="scientific">Bradyrhizobium nitroreducens</name>
    <dbReference type="NCBI Taxonomy" id="709803"/>
    <lineage>
        <taxon>Bacteria</taxon>
        <taxon>Pseudomonadati</taxon>
        <taxon>Pseudomonadota</taxon>
        <taxon>Alphaproteobacteria</taxon>
        <taxon>Hyphomicrobiales</taxon>
        <taxon>Nitrobacteraceae</taxon>
        <taxon>Bradyrhizobium</taxon>
    </lineage>
</organism>
<sequence length="367" mass="38696">MNTFIDEDTEVLSFVTALNALPDDERPSMAGNVGAAVADLTMESLGFHWRANAAELKLWQSSGAGTSRKTPDYVYDPGSQHGFDAGSVVIVEAKGSLSATEAQEAAVNRRARSAFKEQVEDFIGAQPVGLTVANGFAISFGSVPGTQESRLAIASPQTVGVEPQPASLSAAAVGGVRRIRLSQPQPQQQERKIQQEYVKQQFQQPVQQKRGGGGGGGGEGEGRREGERAEPSGRIAFANYENLFLICGAGNAAAFLRSILAGGSEGELKEEAQFQEFRVHYSDPPIFGGPNGPWSYGIYAPSVEAILRAAAANRSGPPATVDLPLAPAGGTAEVAVPVIMQGDGFAYVHPPGGAHYKTWDLIKGDWV</sequence>
<evidence type="ECO:0000313" key="3">
    <source>
        <dbReference type="Proteomes" id="UP000228930"/>
    </source>
</evidence>
<feature type="region of interest" description="Disordered" evidence="1">
    <location>
        <begin position="200"/>
        <end position="230"/>
    </location>
</feature>
<dbReference type="Proteomes" id="UP000228930">
    <property type="component" value="Unassembled WGS sequence"/>
</dbReference>
<gene>
    <name evidence="2" type="ORF">TSA1_29755</name>
</gene>
<reference evidence="2 3" key="1">
    <citation type="submission" date="2015-06" db="EMBL/GenBank/DDBJ databases">
        <title>Comparative genome analysis of nirS-carrying Bradyrhizobium sp. strains.</title>
        <authorList>
            <person name="Ishii S."/>
            <person name="Jang J."/>
            <person name="Nishizawa T."/>
            <person name="Senoo K."/>
        </authorList>
    </citation>
    <scope>NUCLEOTIDE SEQUENCE [LARGE SCALE GENOMIC DNA]</scope>
    <source>
        <strain evidence="2 3">TSA1</strain>
    </source>
</reference>
<feature type="compositionally biased region" description="Basic and acidic residues" evidence="1">
    <location>
        <begin position="220"/>
        <end position="230"/>
    </location>
</feature>
<proteinExistence type="predicted"/>
<name>A0A2M6UPC3_9BRAD</name>
<comment type="caution">
    <text evidence="2">The sequence shown here is derived from an EMBL/GenBank/DDBJ whole genome shotgun (WGS) entry which is preliminary data.</text>
</comment>
<evidence type="ECO:0000256" key="1">
    <source>
        <dbReference type="SAM" id="MobiDB-lite"/>
    </source>
</evidence>
<keyword evidence="3" id="KW-1185">Reference proteome</keyword>